<dbReference type="PANTHER" id="PTHR20849:SF2">
    <property type="entry name" value="EUKARYOTIC TRANSLATION INITIATION FACTOR 4E-BINDING PROTEIN MEXTLI"/>
    <property type="match status" value="1"/>
</dbReference>
<dbReference type="GO" id="GO:0003743">
    <property type="term" value="F:translation initiation factor activity"/>
    <property type="evidence" value="ECO:0007669"/>
    <property type="project" value="TreeGrafter"/>
</dbReference>
<organism evidence="2 3">
    <name type="scientific">Polyplax serrata</name>
    <name type="common">Common mouse louse</name>
    <dbReference type="NCBI Taxonomy" id="468196"/>
    <lineage>
        <taxon>Eukaryota</taxon>
        <taxon>Metazoa</taxon>
        <taxon>Ecdysozoa</taxon>
        <taxon>Arthropoda</taxon>
        <taxon>Hexapoda</taxon>
        <taxon>Insecta</taxon>
        <taxon>Pterygota</taxon>
        <taxon>Neoptera</taxon>
        <taxon>Paraneoptera</taxon>
        <taxon>Psocodea</taxon>
        <taxon>Troctomorpha</taxon>
        <taxon>Phthiraptera</taxon>
        <taxon>Anoplura</taxon>
        <taxon>Polyplacidae</taxon>
        <taxon>Polyplax</taxon>
    </lineage>
</organism>
<dbReference type="GO" id="GO:0005737">
    <property type="term" value="C:cytoplasm"/>
    <property type="evidence" value="ECO:0007669"/>
    <property type="project" value="TreeGrafter"/>
</dbReference>
<protein>
    <recommendedName>
        <fullName evidence="4">K Homology domain-containing protein</fullName>
    </recommendedName>
</protein>
<evidence type="ECO:0000256" key="1">
    <source>
        <dbReference type="SAM" id="MobiDB-lite"/>
    </source>
</evidence>
<feature type="region of interest" description="Disordered" evidence="1">
    <location>
        <begin position="265"/>
        <end position="286"/>
    </location>
</feature>
<evidence type="ECO:0008006" key="4">
    <source>
        <dbReference type="Google" id="ProtNLM"/>
    </source>
</evidence>
<dbReference type="Gene3D" id="1.25.40.180">
    <property type="match status" value="1"/>
</dbReference>
<evidence type="ECO:0000313" key="3">
    <source>
        <dbReference type="Proteomes" id="UP001372834"/>
    </source>
</evidence>
<gene>
    <name evidence="2" type="ORF">RUM43_009110</name>
</gene>
<evidence type="ECO:0000313" key="2">
    <source>
        <dbReference type="EMBL" id="KAK6623258.1"/>
    </source>
</evidence>
<dbReference type="AlphaFoldDB" id="A0AAN8PHQ5"/>
<dbReference type="GO" id="GO:0008190">
    <property type="term" value="F:eukaryotic initiation factor 4E binding"/>
    <property type="evidence" value="ECO:0007669"/>
    <property type="project" value="InterPro"/>
</dbReference>
<sequence length="515" mass="57330">MSSSARQLARVISRPAKKLQKPRPLKTLSSRHSTVDANNVNTFEEIMLLVEAVAGNISNETFDRGLQSHVISMSGLLKIYGHKLEVIYKDQLDRAFVIFRNGSRDENLDYTSRLHLLELIELRAMNWMTGESVTYYKQKFNHPDVDILSLSSTDSFSSNNANAFQNAQMINTVSPVVSPPLLLGPGEIIKSSGKFPSPTAIPGKIFCKDEVVIRNSDSGKVNPSAKERLVEITGPSEDKINYAKQLMEETIRRNASPIRSELLEKEKHGSNSSLNSSVSDDGSKFPNLNDASKRTSLLHSFSTSDATIGEYKYTVTIGEDTLKITGTNPDLVTTAKLVLDEYFLSESTDVFLDSAFDDGTNFYHPVHLPESEDDVFRGSIEETGRQIVETEKFQVTEGPPISLTKNLDLDPESDRAARKIVRISEDLENILQTDGVIKAPIIKYTSETIIKLADSKLSRRTPEGWADKSKGVPSIVRKPPIVWFDSATYMKQRPQEIDAINAIRSMKEIGSPEPE</sequence>
<proteinExistence type="predicted"/>
<accession>A0AAN8PHQ5</accession>
<dbReference type="Proteomes" id="UP001372834">
    <property type="component" value="Unassembled WGS sequence"/>
</dbReference>
<dbReference type="PANTHER" id="PTHR20849">
    <property type="entry name" value="EUKARYOTIC TRANSLATION INITIATION FACTOR 4E-BINDING PROTEIN MEXTLI"/>
    <property type="match status" value="1"/>
</dbReference>
<dbReference type="InterPro" id="IPR040160">
    <property type="entry name" value="Mxt"/>
</dbReference>
<reference evidence="2 3" key="1">
    <citation type="submission" date="2023-10" db="EMBL/GenBank/DDBJ databases">
        <title>Genomes of two closely related lineages of the louse Polyplax serrata with different host specificities.</title>
        <authorList>
            <person name="Martinu J."/>
            <person name="Tarabai H."/>
            <person name="Stefka J."/>
            <person name="Hypsa V."/>
        </authorList>
    </citation>
    <scope>NUCLEOTIDE SEQUENCE [LARGE SCALE GENOMIC DNA]</scope>
    <source>
        <strain evidence="2">HR10_N</strain>
    </source>
</reference>
<dbReference type="GO" id="GO:0034518">
    <property type="term" value="C:RNA cap binding complex"/>
    <property type="evidence" value="ECO:0007669"/>
    <property type="project" value="TreeGrafter"/>
</dbReference>
<comment type="caution">
    <text evidence="2">The sequence shown here is derived from an EMBL/GenBank/DDBJ whole genome shotgun (WGS) entry which is preliminary data.</text>
</comment>
<dbReference type="GO" id="GO:1901190">
    <property type="term" value="P:regulation of formation of translation initiation ternary complex"/>
    <property type="evidence" value="ECO:0007669"/>
    <property type="project" value="TreeGrafter"/>
</dbReference>
<name>A0AAN8PHQ5_POLSC</name>
<dbReference type="EMBL" id="JAWJWE010000038">
    <property type="protein sequence ID" value="KAK6623258.1"/>
    <property type="molecule type" value="Genomic_DNA"/>
</dbReference>
<dbReference type="GO" id="GO:0045727">
    <property type="term" value="P:positive regulation of translation"/>
    <property type="evidence" value="ECO:0007669"/>
    <property type="project" value="InterPro"/>
</dbReference>
<feature type="compositionally biased region" description="Low complexity" evidence="1">
    <location>
        <begin position="270"/>
        <end position="280"/>
    </location>
</feature>